<dbReference type="PANTHER" id="PTHR31662:SF1">
    <property type="entry name" value="OS01G0249900 PROTEIN"/>
    <property type="match status" value="1"/>
</dbReference>
<keyword evidence="5" id="KW-1185">Reference proteome</keyword>
<accession>A0AAD3XN04</accession>
<dbReference type="AlphaFoldDB" id="A0AAD3XN04"/>
<feature type="region of interest" description="Disordered" evidence="2">
    <location>
        <begin position="1"/>
        <end position="45"/>
    </location>
</feature>
<dbReference type="EMBL" id="BSYO01000010">
    <property type="protein sequence ID" value="GMH10469.1"/>
    <property type="molecule type" value="Genomic_DNA"/>
</dbReference>
<reference evidence="4" key="1">
    <citation type="submission" date="2023-05" db="EMBL/GenBank/DDBJ databases">
        <title>Nepenthes gracilis genome sequencing.</title>
        <authorList>
            <person name="Fukushima K."/>
        </authorList>
    </citation>
    <scope>NUCLEOTIDE SEQUENCE</scope>
    <source>
        <strain evidence="4">SING2019-196</strain>
    </source>
</reference>
<comment type="similarity">
    <text evidence="1">Belongs to the GeBP family.</text>
</comment>
<gene>
    <name evidence="4" type="ORF">Nepgr_012310</name>
</gene>
<evidence type="ECO:0000313" key="5">
    <source>
        <dbReference type="Proteomes" id="UP001279734"/>
    </source>
</evidence>
<dbReference type="GO" id="GO:0005634">
    <property type="term" value="C:nucleus"/>
    <property type="evidence" value="ECO:0007669"/>
    <property type="project" value="TreeGrafter"/>
</dbReference>
<dbReference type="Pfam" id="PF04504">
    <property type="entry name" value="GeBP-like_DBD"/>
    <property type="match status" value="1"/>
</dbReference>
<evidence type="ECO:0000313" key="4">
    <source>
        <dbReference type="EMBL" id="GMH10469.1"/>
    </source>
</evidence>
<evidence type="ECO:0000256" key="2">
    <source>
        <dbReference type="SAM" id="MobiDB-lite"/>
    </source>
</evidence>
<feature type="domain" description="Glabrous enhancer-binding protein-like DBD" evidence="3">
    <location>
        <begin position="120"/>
        <end position="217"/>
    </location>
</feature>
<feature type="compositionally biased region" description="Low complexity" evidence="2">
    <location>
        <begin position="236"/>
        <end position="245"/>
    </location>
</feature>
<dbReference type="Proteomes" id="UP001279734">
    <property type="component" value="Unassembled WGS sequence"/>
</dbReference>
<comment type="caution">
    <text evidence="4">The sequence shown here is derived from an EMBL/GenBank/DDBJ whole genome shotgun (WGS) entry which is preliminary data.</text>
</comment>
<protein>
    <recommendedName>
        <fullName evidence="3">Glabrous enhancer-binding protein-like DBD domain-containing protein</fullName>
    </recommendedName>
</protein>
<dbReference type="InterPro" id="IPR053932">
    <property type="entry name" value="GeBP-like_DBD"/>
</dbReference>
<name>A0AAD3XN04_NEPGR</name>
<feature type="compositionally biased region" description="Acidic residues" evidence="2">
    <location>
        <begin position="25"/>
        <end position="44"/>
    </location>
</feature>
<dbReference type="GO" id="GO:0006355">
    <property type="term" value="P:regulation of DNA-templated transcription"/>
    <property type="evidence" value="ECO:0007669"/>
    <property type="project" value="InterPro"/>
</dbReference>
<feature type="region of interest" description="Disordered" evidence="2">
    <location>
        <begin position="230"/>
        <end position="286"/>
    </location>
</feature>
<sequence>MASEGDYTAYNDNDLNDDDNKRLDQDDDNVVDDENDDSESDIDDANTNYTCYAIPTIRTVVDSSFVTLALPAPVHSGKLPSPIAVADVTATKIISPAVKRQRVGDPATDKRPVDNSRRLFQRLWTDEDEVELLQGFLDYTTQPGKALSRSPHHTTAFYDQIKSKLHSYFNKNQLFDKLRRLKKKYRNVANRISSRREFVFKSAHDQANFEISRKIWSNSSNMDLQEFFDDDRNHNRNNNSIPNANLKENSGHEAVNMDINMNTPKSRKRSRGIMEEKNPNPKAVNLGEPEGINVASLIQGLMYNVVSGPVFGGEGGGRGIGRIREMALNAIPLNFACMNSGGLSSMADYIGYCYHMIEYQAR</sequence>
<dbReference type="InterPro" id="IPR007592">
    <property type="entry name" value="GEBP"/>
</dbReference>
<dbReference type="PANTHER" id="PTHR31662">
    <property type="entry name" value="BNAANNG10740D PROTEIN-RELATED"/>
    <property type="match status" value="1"/>
</dbReference>
<evidence type="ECO:0000256" key="1">
    <source>
        <dbReference type="ARBA" id="ARBA00010820"/>
    </source>
</evidence>
<organism evidence="4 5">
    <name type="scientific">Nepenthes gracilis</name>
    <name type="common">Slender pitcher plant</name>
    <dbReference type="NCBI Taxonomy" id="150966"/>
    <lineage>
        <taxon>Eukaryota</taxon>
        <taxon>Viridiplantae</taxon>
        <taxon>Streptophyta</taxon>
        <taxon>Embryophyta</taxon>
        <taxon>Tracheophyta</taxon>
        <taxon>Spermatophyta</taxon>
        <taxon>Magnoliopsida</taxon>
        <taxon>eudicotyledons</taxon>
        <taxon>Gunneridae</taxon>
        <taxon>Pentapetalae</taxon>
        <taxon>Caryophyllales</taxon>
        <taxon>Nepenthaceae</taxon>
        <taxon>Nepenthes</taxon>
    </lineage>
</organism>
<evidence type="ECO:0000259" key="3">
    <source>
        <dbReference type="Pfam" id="PF04504"/>
    </source>
</evidence>
<proteinExistence type="inferred from homology"/>